<dbReference type="PANTHER" id="PTHR12526:SF630">
    <property type="entry name" value="GLYCOSYLTRANSFERASE"/>
    <property type="match status" value="1"/>
</dbReference>
<keyword evidence="3" id="KW-1185">Reference proteome</keyword>
<dbReference type="InterPro" id="IPR001296">
    <property type="entry name" value="Glyco_trans_1"/>
</dbReference>
<dbReference type="SUPFAM" id="SSF53756">
    <property type="entry name" value="UDP-Glycosyltransferase/glycogen phosphorylase"/>
    <property type="match status" value="1"/>
</dbReference>
<dbReference type="RefSeq" id="WP_188374928.1">
    <property type="nucleotide sequence ID" value="NZ_BMDQ01000003.1"/>
</dbReference>
<comment type="caution">
    <text evidence="2">The sequence shown here is derived from an EMBL/GenBank/DDBJ whole genome shotgun (WGS) entry which is preliminary data.</text>
</comment>
<dbReference type="Gene3D" id="3.40.50.2000">
    <property type="entry name" value="Glycogen Phosphorylase B"/>
    <property type="match status" value="2"/>
</dbReference>
<dbReference type="CDD" id="cd03801">
    <property type="entry name" value="GT4_PimA-like"/>
    <property type="match status" value="1"/>
</dbReference>
<protein>
    <recommendedName>
        <fullName evidence="1">Glycosyl transferase family 1 domain-containing protein</fullName>
    </recommendedName>
</protein>
<evidence type="ECO:0000313" key="3">
    <source>
        <dbReference type="Proteomes" id="UP000624701"/>
    </source>
</evidence>
<sequence length="338" mass="38803">MKNLLYIGNNLNTTKTNVSSIQVLGGLLESEGYNLRYASSYSNKFVRFLHMAWCCIRFSKWANGVLIDTYSTQNFYYAFACSQVCRFFAVPYFPILHGGNLPSRLEKNPKMSAWIFNNSRLNISPSLYLKSIFEEKGFDNVIYIPNSIPLDKYDAIPKRYDIIKLLWVRSFSEIYNPQMAIKVIKQLKDLEYSVELCMVGPDSDGSLGTLKTLTKTLNVDVKFTGKLSKEQWIKLSRDYNIFINTTNYDNMPVSVIEAMALAFPIVSTKVGGLPFLIDDNKNGLLVPVNDVDAMVKAILKIFNNEDLRHQLSTSARQKVKRFDWEVTKTQWYSIFKPN</sequence>
<organism evidence="2 3">
    <name type="scientific">Winogradskyella haliclonae</name>
    <dbReference type="NCBI Taxonomy" id="2048558"/>
    <lineage>
        <taxon>Bacteria</taxon>
        <taxon>Pseudomonadati</taxon>
        <taxon>Bacteroidota</taxon>
        <taxon>Flavobacteriia</taxon>
        <taxon>Flavobacteriales</taxon>
        <taxon>Flavobacteriaceae</taxon>
        <taxon>Winogradskyella</taxon>
    </lineage>
</organism>
<dbReference type="EMBL" id="BMDQ01000003">
    <property type="protein sequence ID" value="GGI58023.1"/>
    <property type="molecule type" value="Genomic_DNA"/>
</dbReference>
<reference evidence="3" key="1">
    <citation type="journal article" date="2019" name="Int. J. Syst. Evol. Microbiol.">
        <title>The Global Catalogue of Microorganisms (GCM) 10K type strain sequencing project: providing services to taxonomists for standard genome sequencing and annotation.</title>
        <authorList>
            <consortium name="The Broad Institute Genomics Platform"/>
            <consortium name="The Broad Institute Genome Sequencing Center for Infectious Disease"/>
            <person name="Wu L."/>
            <person name="Ma J."/>
        </authorList>
    </citation>
    <scope>NUCLEOTIDE SEQUENCE [LARGE SCALE GENOMIC DNA]</scope>
    <source>
        <strain evidence="3">CCM 8681</strain>
    </source>
</reference>
<evidence type="ECO:0000259" key="1">
    <source>
        <dbReference type="Pfam" id="PF00534"/>
    </source>
</evidence>
<dbReference type="PANTHER" id="PTHR12526">
    <property type="entry name" value="GLYCOSYLTRANSFERASE"/>
    <property type="match status" value="1"/>
</dbReference>
<feature type="domain" description="Glycosyl transferase family 1" evidence="1">
    <location>
        <begin position="164"/>
        <end position="317"/>
    </location>
</feature>
<name>A0ABQ2C2P6_9FLAO</name>
<accession>A0ABQ2C2P6</accession>
<evidence type="ECO:0000313" key="2">
    <source>
        <dbReference type="EMBL" id="GGI58023.1"/>
    </source>
</evidence>
<gene>
    <name evidence="2" type="ORF">GCM10011444_23320</name>
</gene>
<proteinExistence type="predicted"/>
<dbReference type="Pfam" id="PF00534">
    <property type="entry name" value="Glycos_transf_1"/>
    <property type="match status" value="1"/>
</dbReference>
<dbReference type="Proteomes" id="UP000624701">
    <property type="component" value="Unassembled WGS sequence"/>
</dbReference>